<proteinExistence type="predicted"/>
<dbReference type="OrthoDB" id="9801997at2"/>
<accession>A0A1H5SP64</accession>
<dbReference type="Pfam" id="PF02627">
    <property type="entry name" value="CMD"/>
    <property type="match status" value="1"/>
</dbReference>
<reference evidence="2 3" key="1">
    <citation type="submission" date="2016-10" db="EMBL/GenBank/DDBJ databases">
        <authorList>
            <person name="de Groot N.N."/>
        </authorList>
    </citation>
    <scope>NUCLEOTIDE SEQUENCE [LARGE SCALE GENOMIC DNA]</scope>
    <source>
        <strain evidence="2 3">DSM 22489</strain>
    </source>
</reference>
<evidence type="ECO:0000259" key="1">
    <source>
        <dbReference type="Pfam" id="PF02627"/>
    </source>
</evidence>
<name>A0A1H5SP64_9BACT</name>
<keyword evidence="2" id="KW-0560">Oxidoreductase</keyword>
<dbReference type="Proteomes" id="UP000236728">
    <property type="component" value="Unassembled WGS sequence"/>
</dbReference>
<dbReference type="GO" id="GO:0051920">
    <property type="term" value="F:peroxiredoxin activity"/>
    <property type="evidence" value="ECO:0007669"/>
    <property type="project" value="InterPro"/>
</dbReference>
<evidence type="ECO:0000313" key="2">
    <source>
        <dbReference type="EMBL" id="SEF51631.1"/>
    </source>
</evidence>
<dbReference type="SUPFAM" id="SSF69118">
    <property type="entry name" value="AhpD-like"/>
    <property type="match status" value="1"/>
</dbReference>
<dbReference type="EMBL" id="FNVA01000001">
    <property type="protein sequence ID" value="SEF51631.1"/>
    <property type="molecule type" value="Genomic_DNA"/>
</dbReference>
<dbReference type="InterPro" id="IPR004675">
    <property type="entry name" value="AhpD_core"/>
</dbReference>
<dbReference type="PANTHER" id="PTHR35446:SF3">
    <property type="entry name" value="CMD DOMAIN-CONTAINING PROTEIN"/>
    <property type="match status" value="1"/>
</dbReference>
<sequence>MSRLSVIDPATSTGKAHDLLSAVKAKLGIVPNLTRVMANSPAVLEGYLGFSGALAHGQLDARLREQLALAVSQENGCDYCLSAHSAIGKMVGLKPEEIIASREGKGTDHKTTAALTFAHKVVATRGKVTAADVDAVRAAGFSDGEIAEILAHVALNVFTNYFNNATEPEIDFPKVSAAVLA</sequence>
<dbReference type="Gene3D" id="1.20.1290.10">
    <property type="entry name" value="AhpD-like"/>
    <property type="match status" value="1"/>
</dbReference>
<dbReference type="NCBIfam" id="TIGR01926">
    <property type="entry name" value="peroxid_rel"/>
    <property type="match status" value="1"/>
</dbReference>
<dbReference type="RefSeq" id="WP_103931226.1">
    <property type="nucleotide sequence ID" value="NZ_FNVA01000001.1"/>
</dbReference>
<organism evidence="2 3">
    <name type="scientific">Bryocella elongata</name>
    <dbReference type="NCBI Taxonomy" id="863522"/>
    <lineage>
        <taxon>Bacteria</taxon>
        <taxon>Pseudomonadati</taxon>
        <taxon>Acidobacteriota</taxon>
        <taxon>Terriglobia</taxon>
        <taxon>Terriglobales</taxon>
        <taxon>Acidobacteriaceae</taxon>
        <taxon>Bryocella</taxon>
    </lineage>
</organism>
<dbReference type="NCBIfam" id="TIGR00778">
    <property type="entry name" value="ahpD_dom"/>
    <property type="match status" value="1"/>
</dbReference>
<keyword evidence="2" id="KW-0575">Peroxidase</keyword>
<dbReference type="PANTHER" id="PTHR35446">
    <property type="entry name" value="SI:CH211-175M2.5"/>
    <property type="match status" value="1"/>
</dbReference>
<dbReference type="InterPro" id="IPR010195">
    <property type="entry name" value="Uncharacterised_peroxidase-rel"/>
</dbReference>
<keyword evidence="3" id="KW-1185">Reference proteome</keyword>
<dbReference type="InterPro" id="IPR029032">
    <property type="entry name" value="AhpD-like"/>
</dbReference>
<gene>
    <name evidence="2" type="ORF">SAMN05421819_0266</name>
</gene>
<dbReference type="InterPro" id="IPR003779">
    <property type="entry name" value="CMD-like"/>
</dbReference>
<protein>
    <submittedName>
        <fullName evidence="2">Uncharacterized peroxidase-related enzyme</fullName>
    </submittedName>
</protein>
<dbReference type="AlphaFoldDB" id="A0A1H5SP64"/>
<feature type="domain" description="Carboxymuconolactone decarboxylase-like" evidence="1">
    <location>
        <begin position="41"/>
        <end position="115"/>
    </location>
</feature>
<evidence type="ECO:0000313" key="3">
    <source>
        <dbReference type="Proteomes" id="UP000236728"/>
    </source>
</evidence>